<proteinExistence type="predicted"/>
<dbReference type="EMBL" id="JASVWF010000010">
    <property type="protein sequence ID" value="MDL5160379.1"/>
    <property type="molecule type" value="Genomic_DNA"/>
</dbReference>
<evidence type="ECO:0000256" key="1">
    <source>
        <dbReference type="SAM" id="MobiDB-lite"/>
    </source>
</evidence>
<feature type="compositionally biased region" description="Basic and acidic residues" evidence="1">
    <location>
        <begin position="176"/>
        <end position="254"/>
    </location>
</feature>
<accession>A0ABT7MJI7</accession>
<feature type="region of interest" description="Disordered" evidence="1">
    <location>
        <begin position="36"/>
        <end position="66"/>
    </location>
</feature>
<gene>
    <name evidence="2" type="ORF">QRT03_30735</name>
</gene>
<evidence type="ECO:0000313" key="2">
    <source>
        <dbReference type="EMBL" id="MDL5160379.1"/>
    </source>
</evidence>
<protein>
    <recommendedName>
        <fullName evidence="4">Secreted protein</fullName>
    </recommendedName>
</protein>
<dbReference type="Proteomes" id="UP001231924">
    <property type="component" value="Unassembled WGS sequence"/>
</dbReference>
<name>A0ABT7MJI7_9PSEU</name>
<comment type="caution">
    <text evidence="2">The sequence shown here is derived from an EMBL/GenBank/DDBJ whole genome shotgun (WGS) entry which is preliminary data.</text>
</comment>
<evidence type="ECO:0008006" key="4">
    <source>
        <dbReference type="Google" id="ProtNLM"/>
    </source>
</evidence>
<organism evidence="2 3">
    <name type="scientific">Actinomycetospora termitidis</name>
    <dbReference type="NCBI Taxonomy" id="3053470"/>
    <lineage>
        <taxon>Bacteria</taxon>
        <taxon>Bacillati</taxon>
        <taxon>Actinomycetota</taxon>
        <taxon>Actinomycetes</taxon>
        <taxon>Pseudonocardiales</taxon>
        <taxon>Pseudonocardiaceae</taxon>
        <taxon>Actinomycetospora</taxon>
    </lineage>
</organism>
<evidence type="ECO:0000313" key="3">
    <source>
        <dbReference type="Proteomes" id="UP001231924"/>
    </source>
</evidence>
<dbReference type="RefSeq" id="WP_286056982.1">
    <property type="nucleotide sequence ID" value="NZ_JASVWF010000010.1"/>
</dbReference>
<reference evidence="2 3" key="1">
    <citation type="submission" date="2023-06" db="EMBL/GenBank/DDBJ databases">
        <title>Actinomycetospora Odt1-22.</title>
        <authorList>
            <person name="Supong K."/>
        </authorList>
    </citation>
    <scope>NUCLEOTIDE SEQUENCE [LARGE SCALE GENOMIC DNA]</scope>
    <source>
        <strain evidence="2 3">Odt1-22</strain>
    </source>
</reference>
<feature type="compositionally biased region" description="Basic and acidic residues" evidence="1">
    <location>
        <begin position="51"/>
        <end position="66"/>
    </location>
</feature>
<feature type="region of interest" description="Disordered" evidence="1">
    <location>
        <begin position="172"/>
        <end position="254"/>
    </location>
</feature>
<keyword evidence="3" id="KW-1185">Reference proteome</keyword>
<sequence>MTTVIVIIVVVVVLALVGGGLALARKKRSDQLQQEFGPEYDRVLEGSGSKGEAEKELAERRKRHQQLDLKPIDPQTRERFRGDWKRIQGEFVDDPGGAVEKADSLVTTIMRERGYPVDDFDQRANDISVEHPRVVENYREARRVRDAQRDGSADTEDLRGAVTSYRSLVDALLDESGDRDGGEHGRDGRDHDRRDDHDRGPDDSDRGRHRDDGHHVDDRDRADRDRAGHDRAGADRTDRPADHDQARDDDRSRR</sequence>